<dbReference type="eggNOG" id="ENOG502SKKD">
    <property type="taxonomic scope" value="Eukaryota"/>
</dbReference>
<evidence type="ECO:0000313" key="1">
    <source>
        <dbReference type="EMBL" id="EEN41835.1"/>
    </source>
</evidence>
<proteinExistence type="predicted"/>
<dbReference type="PANTHER" id="PTHR46704">
    <property type="entry name" value="CXC DOMAIN-CONTAINING PROTEIN-RELATED"/>
    <property type="match status" value="1"/>
</dbReference>
<dbReference type="EMBL" id="GG666782">
    <property type="protein sequence ID" value="EEN41835.1"/>
    <property type="molecule type" value="Genomic_DNA"/>
</dbReference>
<accession>C4A046</accession>
<name>C4A046_BRAFL</name>
<protein>
    <submittedName>
        <fullName evidence="1">Uncharacterized protein</fullName>
    </submittedName>
</protein>
<dbReference type="InParanoid" id="C4A046"/>
<reference evidence="1" key="1">
    <citation type="journal article" date="2008" name="Nature">
        <title>The amphioxus genome and the evolution of the chordate karyotype.</title>
        <authorList>
            <consortium name="US DOE Joint Genome Institute (JGI-PGF)"/>
            <person name="Putnam N.H."/>
            <person name="Butts T."/>
            <person name="Ferrier D.E.K."/>
            <person name="Furlong R.F."/>
            <person name="Hellsten U."/>
            <person name="Kawashima T."/>
            <person name="Robinson-Rechavi M."/>
            <person name="Shoguchi E."/>
            <person name="Terry A."/>
            <person name="Yu J.-K."/>
            <person name="Benito-Gutierrez E.L."/>
            <person name="Dubchak I."/>
            <person name="Garcia-Fernandez J."/>
            <person name="Gibson-Brown J.J."/>
            <person name="Grigoriev I.V."/>
            <person name="Horton A.C."/>
            <person name="de Jong P.J."/>
            <person name="Jurka J."/>
            <person name="Kapitonov V.V."/>
            <person name="Kohara Y."/>
            <person name="Kuroki Y."/>
            <person name="Lindquist E."/>
            <person name="Lucas S."/>
            <person name="Osoegawa K."/>
            <person name="Pennacchio L.A."/>
            <person name="Salamov A.A."/>
            <person name="Satou Y."/>
            <person name="Sauka-Spengler T."/>
            <person name="Schmutz J."/>
            <person name="Shin-I T."/>
            <person name="Toyoda A."/>
            <person name="Bronner-Fraser M."/>
            <person name="Fujiyama A."/>
            <person name="Holland L.Z."/>
            <person name="Holland P.W.H."/>
            <person name="Satoh N."/>
            <person name="Rokhsar D.S."/>
        </authorList>
    </citation>
    <scope>NUCLEOTIDE SEQUENCE [LARGE SCALE GENOMIC DNA]</scope>
    <source>
        <strain evidence="1">S238N-H82</strain>
        <tissue evidence="1">Testes</tissue>
    </source>
</reference>
<organism>
    <name type="scientific">Branchiostoma floridae</name>
    <name type="common">Florida lancelet</name>
    <name type="synonym">Amphioxus</name>
    <dbReference type="NCBI Taxonomy" id="7739"/>
    <lineage>
        <taxon>Eukaryota</taxon>
        <taxon>Metazoa</taxon>
        <taxon>Chordata</taxon>
        <taxon>Cephalochordata</taxon>
        <taxon>Leptocardii</taxon>
        <taxon>Amphioxiformes</taxon>
        <taxon>Branchiostomatidae</taxon>
        <taxon>Branchiostoma</taxon>
    </lineage>
</organism>
<gene>
    <name evidence="1" type="ORF">BRAFLDRAFT_111039</name>
</gene>
<dbReference type="PANTHER" id="PTHR46704:SF9">
    <property type="entry name" value="BHLH DOMAIN-CONTAINING PROTEIN"/>
    <property type="match status" value="1"/>
</dbReference>
<dbReference type="AlphaFoldDB" id="C4A046"/>
<sequence length="508" mass="57624">MCVLREVYKYIRGTNTREALIIQCVDLRADNAIRNAVLRKNDSKILAIASRELVAAEACYHKTCYRDYTRNVLSNISNVGKEEEQDYSKAESRAYELLFHYIRLDLLQKPGIVRLAELYAQFIVFMDSEGVAVKQVKASTRTHFRRKLEGEFGDVLDCEDLSNNNKAFVIPRSLSRLDLAKLDIEKSDSDYNPSTSPVLKSKRRSIESVGDAMLPIYNAGQDNPFRRIPVDQTCEETINKDRKTPGGTKGFSFKPNSVSKYCLVAEYRSTFLRHLKAMLHIGGSTKHNDLQHTRIAKDEADAKSLVSILQDTWLNPFDPDLQDLVCFSTGKVATPDVEHDLLRAKDVGEEAYQAFREQRLESDPPQVNFHDTMTKAKLKTFTNLNKKVTVKAEKNQEVILKADRRLFAQMIVIAESRNLKMREVLSHPLGPLPWSLATPDGCDTVSCFVGRGKVGALKIMMGSQERQETLHQLGDSWAVTPDLFSRIERFVCQMYVSATTVADLQYHL</sequence>